<reference evidence="3" key="1">
    <citation type="submission" date="2016-10" db="EMBL/GenBank/DDBJ databases">
        <title>Frankia sp. NRRL B-16386 Genome sequencing.</title>
        <authorList>
            <person name="Ghodhbane-Gtari F."/>
            <person name="Swanson E."/>
            <person name="Gueddou A."/>
            <person name="Hezbri K."/>
            <person name="Ktari K."/>
            <person name="Nouioui I."/>
            <person name="Morris K."/>
            <person name="Simpson S."/>
            <person name="Abebe-Akele F."/>
            <person name="Thomas K."/>
            <person name="Gtari M."/>
            <person name="Tisa L.S."/>
        </authorList>
    </citation>
    <scope>NUCLEOTIDE SEQUENCE [LARGE SCALE GENOMIC DNA]</scope>
    <source>
        <strain evidence="3">NRRL B-16386</strain>
    </source>
</reference>
<sequence length="135" mass="14654">MSEADAATVVTEMARRFQSGDVQGASALMYPEIRVQQPESLPHGGWHEGSAGMAAMNAEASRHWDRAIVNPMVFGDATRAVQLTTQTWTAKATGRSATVDVVEIFTVVGGTIREIRVFQQDTHLLLSLLAEDQAQ</sequence>
<evidence type="ECO:0000313" key="2">
    <source>
        <dbReference type="EMBL" id="ONH24100.1"/>
    </source>
</evidence>
<dbReference type="Proteomes" id="UP000188929">
    <property type="component" value="Unassembled WGS sequence"/>
</dbReference>
<feature type="domain" description="SnoaL-like" evidence="1">
    <location>
        <begin position="10"/>
        <end position="114"/>
    </location>
</feature>
<comment type="caution">
    <text evidence="2">The sequence shown here is derived from an EMBL/GenBank/DDBJ whole genome shotgun (WGS) entry which is preliminary data.</text>
</comment>
<organism evidence="2 3">
    <name type="scientific">Pseudofrankia asymbiotica</name>
    <dbReference type="NCBI Taxonomy" id="1834516"/>
    <lineage>
        <taxon>Bacteria</taxon>
        <taxon>Bacillati</taxon>
        <taxon>Actinomycetota</taxon>
        <taxon>Actinomycetes</taxon>
        <taxon>Frankiales</taxon>
        <taxon>Frankiaceae</taxon>
        <taxon>Pseudofrankia</taxon>
    </lineage>
</organism>
<dbReference type="Gene3D" id="3.10.450.50">
    <property type="match status" value="1"/>
</dbReference>
<dbReference type="SUPFAM" id="SSF54427">
    <property type="entry name" value="NTF2-like"/>
    <property type="match status" value="1"/>
</dbReference>
<evidence type="ECO:0000313" key="3">
    <source>
        <dbReference type="Proteomes" id="UP000188929"/>
    </source>
</evidence>
<protein>
    <recommendedName>
        <fullName evidence="1">SnoaL-like domain-containing protein</fullName>
    </recommendedName>
</protein>
<keyword evidence="3" id="KW-1185">Reference proteome</keyword>
<dbReference type="EMBL" id="MOMC01000075">
    <property type="protein sequence ID" value="ONH24100.1"/>
    <property type="molecule type" value="Genomic_DNA"/>
</dbReference>
<name>A0A1V2I2K1_9ACTN</name>
<dbReference type="Pfam" id="PF12680">
    <property type="entry name" value="SnoaL_2"/>
    <property type="match status" value="1"/>
</dbReference>
<gene>
    <name evidence="2" type="ORF">BL253_31135</name>
</gene>
<dbReference type="AlphaFoldDB" id="A0A1V2I2K1"/>
<dbReference type="InterPro" id="IPR037401">
    <property type="entry name" value="SnoaL-like"/>
</dbReference>
<dbReference type="InterPro" id="IPR032710">
    <property type="entry name" value="NTF2-like_dom_sf"/>
</dbReference>
<evidence type="ECO:0000259" key="1">
    <source>
        <dbReference type="Pfam" id="PF12680"/>
    </source>
</evidence>
<proteinExistence type="predicted"/>
<dbReference type="STRING" id="1834516.BL253_31135"/>
<accession>A0A1V2I2K1</accession>